<comment type="caution">
    <text evidence="7">The sequence shown here is derived from an EMBL/GenBank/DDBJ whole genome shotgun (WGS) entry which is preliminary data.</text>
</comment>
<reference evidence="7 8" key="1">
    <citation type="submission" date="2016-10" db="EMBL/GenBank/DDBJ databases">
        <authorList>
            <person name="Varghese N."/>
            <person name="Submissions S."/>
        </authorList>
    </citation>
    <scope>NUCLEOTIDE SEQUENCE [LARGE SCALE GENOMIC DNA]</scope>
    <source>
        <strain evidence="7 8">DSM 16392</strain>
    </source>
</reference>
<keyword evidence="3" id="KW-1266">Target cell cytoplasm</keyword>
<feature type="domain" description="VENN motif-containing" evidence="5">
    <location>
        <begin position="1599"/>
        <end position="1649"/>
    </location>
</feature>
<dbReference type="InterPro" id="IPR006914">
    <property type="entry name" value="VENN_dom"/>
</dbReference>
<dbReference type="Proteomes" id="UP000199598">
    <property type="component" value="Unassembled WGS sequence"/>
</dbReference>
<dbReference type="InterPro" id="IPR025157">
    <property type="entry name" value="Hemagglutinin_rpt"/>
</dbReference>
<keyword evidence="4" id="KW-0843">Virulence</keyword>
<evidence type="ECO:0000259" key="5">
    <source>
        <dbReference type="Pfam" id="PF04829"/>
    </source>
</evidence>
<feature type="non-terminal residue" evidence="7">
    <location>
        <position position="1"/>
    </location>
</feature>
<evidence type="ECO:0000313" key="8">
    <source>
        <dbReference type="Proteomes" id="UP000199598"/>
    </source>
</evidence>
<gene>
    <name evidence="7" type="ORF">SAMN04488518_12518</name>
</gene>
<evidence type="ECO:0000256" key="3">
    <source>
        <dbReference type="ARBA" id="ARBA00022913"/>
    </source>
</evidence>
<organism evidence="7 8">
    <name type="scientific">Pseudovibrio ascidiaceicola</name>
    <dbReference type="NCBI Taxonomy" id="285279"/>
    <lineage>
        <taxon>Bacteria</taxon>
        <taxon>Pseudomonadati</taxon>
        <taxon>Pseudomonadota</taxon>
        <taxon>Alphaproteobacteria</taxon>
        <taxon>Hyphomicrobiales</taxon>
        <taxon>Stappiaceae</taxon>
        <taxon>Pseudovibrio</taxon>
    </lineage>
</organism>
<accession>A0A1I4G3C5</accession>
<evidence type="ECO:0000256" key="4">
    <source>
        <dbReference type="ARBA" id="ARBA00023026"/>
    </source>
</evidence>
<protein>
    <submittedName>
        <fullName evidence="7">Filamentous hemagglutinin</fullName>
    </submittedName>
</protein>
<feature type="domain" description="DUF637" evidence="6">
    <location>
        <begin position="1420"/>
        <end position="1587"/>
    </location>
</feature>
<dbReference type="InterPro" id="IPR006915">
    <property type="entry name" value="DUF637_hemagglutn_put"/>
</dbReference>
<keyword evidence="2" id="KW-0800">Toxin</keyword>
<dbReference type="Pfam" id="PF04829">
    <property type="entry name" value="PT-VENN"/>
    <property type="match status" value="1"/>
</dbReference>
<name>A0A1I4G3C5_9HYPH</name>
<evidence type="ECO:0000259" key="6">
    <source>
        <dbReference type="Pfam" id="PF04830"/>
    </source>
</evidence>
<dbReference type="Pfam" id="PF13332">
    <property type="entry name" value="Fil_haemagg_2"/>
    <property type="match status" value="2"/>
</dbReference>
<proteinExistence type="predicted"/>
<evidence type="ECO:0000256" key="2">
    <source>
        <dbReference type="ARBA" id="ARBA00022656"/>
    </source>
</evidence>
<evidence type="ECO:0000256" key="1">
    <source>
        <dbReference type="ARBA" id="ARBA00004219"/>
    </source>
</evidence>
<dbReference type="EMBL" id="FOSK01000025">
    <property type="protein sequence ID" value="SFL23576.1"/>
    <property type="molecule type" value="Genomic_DNA"/>
</dbReference>
<keyword evidence="8" id="KW-1185">Reference proteome</keyword>
<comment type="subcellular location">
    <subcellularLocation>
        <location evidence="1">Target cell</location>
        <location evidence="1">Target cell cytoplasm</location>
    </subcellularLocation>
</comment>
<sequence length="2041" mass="212988">ASLETGGDIRADEVTSLTAASGSFVNSGLIGGDQTTLDAALHFSNSGTLIGRTSLTAIAQQAFTATDASKIAGGSVSITSSSASLAGLVGADNLLDIRTLDSNLVSSGILIGETTTLVSAQGIENTGSITGRTRVSLTMEDAFSIGSDFAVYGNAIDVTASKITAHGILSASQELALNAGTGGLLNSGTLSAQDITLNSQSSITNSGTISAGNLLVAKAADTLTNASVMISGDELKVYAKSIINNGGVIWANDSITLAGNEALSRAELVQNTNGRIEAFQGDLTIRADEVRNIGTAPTLNTSQIIRWIETGRSGSINPDKEILKLIDPAYLDTSGKVRAEFSDSYLALWSDLLSGSPFLSDEAKLILKVSVLTASGTQLTDSLQRLWSNMFSKANEAGTPNPASAIRDLLDPTVFDPEGNLLPEFSKAYVELWETLASGNTVVSDEVRAILDTDALVFTESVDPDTGDVTRTFTNEIVPEIGLLWTAMSDGADASYDIVKILYQDRFNADGQLAELVAGKDIDIEADTIKNIFGNVSAGGDLVLTANSVENKAVGATQVLLEVHKKPDCFTCHEGEVDYYDTFGGRIEAVGNVNISGSLVNVTVNTSDMSMQDMIDTMNTFIEERKAEGDPIMNGVPEVRTKTLDFTDTRTPDHIAPVEGDGTDIREVRAEDTGSETEIETGPGTPDVEVPEVEDVDQVVVETGGGTPVVATTDVTSVTRVEVETGVETPVVTTTDVTNVPTQTVETGTGTPIIIPVKTDKFHTTIETPDIVKPVITPTASVEELLAEGVTALAETNPDFTDYANFITSNYMMDVGRLQYRDDLINNTADPQAENFRSGDYDAKVGALDHLNKPVSVPKPDGSGMHTVYPENTPFELDGRGALIAGQDVSVTGTSISNSGTVFARNDLSLVGGLITSSEGAILAKGDVSVTSLTSVLLEDTNISGNGVDILAGQQVVGNGLTLNAASDVSISGSGGVTISGLENNFTTEQKSPSLLAGFDENGEPKMVVTSTREVKDQQTSTLNVGGNLSILTDGDLVVAGADVDVAGDVTLTAGNDLALSSVEVGSKTKSKNSKTEVSTSIVTDIDAGGSITATAGGDAVLMGTQIDVGGEADISATDNLVLAAVQDVYSSYSKKKKSGFLSSKTSIKSETKVTNKGVSIASGGDLDLLAENGDLTTAGTSLASGDGDVNLTAADGHIYAGAYTDVQSKYSKTSKSILGGLFGSTKIINSVDKISRGTEALAALDLSLLSGEDTTLIGAFLSAGNNLNINTGGNFDVKAAINSQRREFFEHEMGLVLMTTITENSYVETAVLTQFLAGQALNFNVGGDANLTLYEIAGVDAKTAEELYPEELLAIAGLQILQEQLANEYFYDKQVALSPAFKALVAIAIGSFVVPGLGIGNLLGFSAEVLSTNVYASMLVTGLESFTATAIVESLDGVVSGNFDLGDILADAAFSGITAGLTDGIGLDTFGIEVDTNPDLFNSLLGEFGRGNLSIANILDGALDGLISNGLSSAVYGTDFMEGFSSSMINTIVNLAMADVQFEIGSLGEGIDNWEGSLPHMLLHGLTGCAAAEATGANCAAGAAAAVAQSIYAGAQDNNLSQEEQKRALARSKFIGALAGFAFSGGDPANVSIAAAIAQSGFENNYLSHQNIDDLSSALASLKEQCGEDGSACSDYQARLDTILTSFMLISRVNNKRLANCATRECINDHIASAASLVEIEDQLRGVSSSFVRHALDFHRLSLAEVRYEDVAQASARVRLFEEAEFFSDTHCGGTWDSACQNQFQQAVEDFNNGVEIGGQAQLVIAGLLAGGLVARSAVVGALEACAGSWLCATGVIGTEISAQALAEFATGGAAASIGFTIAVKGGSRVMQVGDDVVAVIDDLDHVFYRAADDLADGTPVFRNADGNLLRLNDTGDLVAVNRTGTVWDDITPTQEVYPGSEIPKSFELSTKSGEKIWVHGNATEHLAEYAQGQAKYYTPDVVRLHTQEQIKSMQSAVNSATTNGIEYDEIITVGGWELKFSPPREVGQLPALIHAQPAW</sequence>
<dbReference type="Pfam" id="PF04830">
    <property type="entry name" value="DUF637"/>
    <property type="match status" value="1"/>
</dbReference>
<evidence type="ECO:0000313" key="7">
    <source>
        <dbReference type="EMBL" id="SFL23576.1"/>
    </source>
</evidence>